<dbReference type="InterPro" id="IPR013144">
    <property type="entry name" value="CRA_dom"/>
</dbReference>
<protein>
    <recommendedName>
        <fullName evidence="1">CTLH domain-containing protein</fullName>
    </recommendedName>
</protein>
<dbReference type="PANTHER" id="PTHR12864">
    <property type="entry name" value="RAN BINDING PROTEIN 9-RELATED"/>
    <property type="match status" value="1"/>
</dbReference>
<reference evidence="2 3" key="1">
    <citation type="submission" date="2017-10" db="EMBL/GenBank/DDBJ databases">
        <title>A novel species of cold-tolerant Malassezia isolated from bats.</title>
        <authorList>
            <person name="Lorch J.M."/>
            <person name="Palmer J.M."/>
            <person name="Vanderwolf K.J."/>
            <person name="Schmidt K.Z."/>
            <person name="Verant M.L."/>
            <person name="Weller T.J."/>
            <person name="Blehert D.S."/>
        </authorList>
    </citation>
    <scope>NUCLEOTIDE SEQUENCE [LARGE SCALE GENOMIC DNA]</scope>
    <source>
        <strain evidence="2 3">NWHC:44797-103</strain>
    </source>
</reference>
<dbReference type="SMART" id="SM00668">
    <property type="entry name" value="CTLH"/>
    <property type="match status" value="1"/>
</dbReference>
<accession>A0A2N1JCB5</accession>
<sequence length="238" mass="26721">MVSREEWEAQLADIRVPKEELDKLLMDFFIVEGYKEAAEQFSLETGHVPEVDLPNMQLRIDMRDKIMQGDVLGAIELVNEMNPEILDTSPRIFFHLQQLRMIELLREGNSDKALSFTAEQLAPLGEEHPHLLGELEQTMALFVFDVNNPALAGVRAPPYVEALYSIENRRSVADELNAAVRVAQSYSNAAKLLLLLQLAQLGEQLLGSDGPGRTQFPTLDIHTPLALTTTTHDEMTDE</sequence>
<evidence type="ECO:0000313" key="3">
    <source>
        <dbReference type="Proteomes" id="UP000232875"/>
    </source>
</evidence>
<keyword evidence="3" id="KW-1185">Reference proteome</keyword>
<evidence type="ECO:0000259" key="1">
    <source>
        <dbReference type="PROSITE" id="PS50897"/>
    </source>
</evidence>
<dbReference type="Pfam" id="PF10607">
    <property type="entry name" value="CTLH"/>
    <property type="match status" value="1"/>
</dbReference>
<proteinExistence type="predicted"/>
<dbReference type="AlphaFoldDB" id="A0A2N1JCB5"/>
<gene>
    <name evidence="2" type="ORF">MVES_001982</name>
</gene>
<feature type="domain" description="CTLH" evidence="1">
    <location>
        <begin position="63"/>
        <end position="112"/>
    </location>
</feature>
<dbReference type="OrthoDB" id="2415936at2759"/>
<dbReference type="EMBL" id="KZ454990">
    <property type="protein sequence ID" value="PKI84184.1"/>
    <property type="molecule type" value="Genomic_DNA"/>
</dbReference>
<dbReference type="PROSITE" id="PS50897">
    <property type="entry name" value="CTLH"/>
    <property type="match status" value="1"/>
</dbReference>
<name>A0A2N1JCB5_9BASI</name>
<dbReference type="STRING" id="2020962.A0A2N1JCB5"/>
<dbReference type="InterPro" id="IPR050618">
    <property type="entry name" value="Ubq-SigPath_Reg"/>
</dbReference>
<evidence type="ECO:0000313" key="2">
    <source>
        <dbReference type="EMBL" id="PKI84184.1"/>
    </source>
</evidence>
<organism evidence="2 3">
    <name type="scientific">Malassezia vespertilionis</name>
    <dbReference type="NCBI Taxonomy" id="2020962"/>
    <lineage>
        <taxon>Eukaryota</taxon>
        <taxon>Fungi</taxon>
        <taxon>Dikarya</taxon>
        <taxon>Basidiomycota</taxon>
        <taxon>Ustilaginomycotina</taxon>
        <taxon>Malasseziomycetes</taxon>
        <taxon>Malasseziales</taxon>
        <taxon>Malasseziaceae</taxon>
        <taxon>Malassezia</taxon>
    </lineage>
</organism>
<dbReference type="SMART" id="SM00667">
    <property type="entry name" value="LisH"/>
    <property type="match status" value="1"/>
</dbReference>
<dbReference type="Proteomes" id="UP000232875">
    <property type="component" value="Unassembled WGS sequence"/>
</dbReference>
<dbReference type="InterPro" id="IPR024964">
    <property type="entry name" value="CTLH/CRA"/>
</dbReference>
<dbReference type="InterPro" id="IPR006595">
    <property type="entry name" value="CTLH_C"/>
</dbReference>
<dbReference type="PROSITE" id="PS50896">
    <property type="entry name" value="LISH"/>
    <property type="match status" value="1"/>
</dbReference>
<dbReference type="SMART" id="SM00757">
    <property type="entry name" value="CRA"/>
    <property type="match status" value="1"/>
</dbReference>
<dbReference type="InterPro" id="IPR006594">
    <property type="entry name" value="LisH"/>
</dbReference>